<comment type="caution">
    <text evidence="2">The sequence shown here is derived from an EMBL/GenBank/DDBJ whole genome shotgun (WGS) entry which is preliminary data.</text>
</comment>
<keyword evidence="3" id="KW-1185">Reference proteome</keyword>
<name>A0ABT6LWW9_9ACTN</name>
<feature type="region of interest" description="Disordered" evidence="1">
    <location>
        <begin position="1"/>
        <end position="27"/>
    </location>
</feature>
<evidence type="ECO:0000313" key="2">
    <source>
        <dbReference type="EMBL" id="MDH6220807.1"/>
    </source>
</evidence>
<accession>A0ABT6LWW9</accession>
<dbReference type="EMBL" id="JARXVH010000018">
    <property type="protein sequence ID" value="MDH6220807.1"/>
    <property type="molecule type" value="Genomic_DNA"/>
</dbReference>
<gene>
    <name evidence="2" type="ORF">M2283_008149</name>
</gene>
<feature type="compositionally biased region" description="Basic and acidic residues" evidence="1">
    <location>
        <begin position="1"/>
        <end position="20"/>
    </location>
</feature>
<evidence type="ECO:0000313" key="3">
    <source>
        <dbReference type="Proteomes" id="UP001160499"/>
    </source>
</evidence>
<proteinExistence type="predicted"/>
<organism evidence="2 3">
    <name type="scientific">Streptomyces pseudovenezuelae</name>
    <dbReference type="NCBI Taxonomy" id="67350"/>
    <lineage>
        <taxon>Bacteria</taxon>
        <taxon>Bacillati</taxon>
        <taxon>Actinomycetota</taxon>
        <taxon>Actinomycetes</taxon>
        <taxon>Kitasatosporales</taxon>
        <taxon>Streptomycetaceae</taxon>
        <taxon>Streptomyces</taxon>
        <taxon>Streptomyces aurantiacus group</taxon>
    </lineage>
</organism>
<protein>
    <submittedName>
        <fullName evidence="2">Uncharacterized protein</fullName>
    </submittedName>
</protein>
<dbReference type="InterPro" id="IPR006059">
    <property type="entry name" value="SBP"/>
</dbReference>
<reference evidence="2 3" key="1">
    <citation type="submission" date="2023-04" db="EMBL/GenBank/DDBJ databases">
        <title>Forest soil microbial communities from Buena Vista Peninsula, Colon Province, Panama.</title>
        <authorList>
            <person name="Bouskill N."/>
        </authorList>
    </citation>
    <scope>NUCLEOTIDE SEQUENCE [LARGE SCALE GENOMIC DNA]</scope>
    <source>
        <strain evidence="2 3">GGS1</strain>
    </source>
</reference>
<evidence type="ECO:0000256" key="1">
    <source>
        <dbReference type="SAM" id="MobiDB-lite"/>
    </source>
</evidence>
<sequence>MALREKEAEHAREFENENSAHSRIPHHRVGRPGHCLLRDVRAVHDVVVEGPDDVGAENDQTILKESVDAYNKEHPDGKITLWLFANDDYKQKLRVAFGANQEADIFFSRAAAPWTTTSRPARSTPCPRPRSGRTGSRPA</sequence>
<dbReference type="Pfam" id="PF01547">
    <property type="entry name" value="SBP_bac_1"/>
    <property type="match status" value="1"/>
</dbReference>
<feature type="region of interest" description="Disordered" evidence="1">
    <location>
        <begin position="116"/>
        <end position="139"/>
    </location>
</feature>
<dbReference type="Gene3D" id="3.40.190.10">
    <property type="entry name" value="Periplasmic binding protein-like II"/>
    <property type="match status" value="1"/>
</dbReference>
<dbReference type="SUPFAM" id="SSF53850">
    <property type="entry name" value="Periplasmic binding protein-like II"/>
    <property type="match status" value="1"/>
</dbReference>
<dbReference type="Proteomes" id="UP001160499">
    <property type="component" value="Unassembled WGS sequence"/>
</dbReference>